<evidence type="ECO:0000313" key="8">
    <source>
        <dbReference type="EMBL" id="OFJ47449.1"/>
    </source>
</evidence>
<accession>A0A1E8PP99</accession>
<dbReference type="AlphaFoldDB" id="A0A1E8PP99"/>
<dbReference type="InterPro" id="IPR018294">
    <property type="entry name" value="ISPD_synthase_CS"/>
</dbReference>
<keyword evidence="5 7" id="KW-0548">Nucleotidyltransferase</keyword>
<reference evidence="8 9" key="1">
    <citation type="submission" date="2016-10" db="EMBL/GenBank/DDBJ databases">
        <title>Updated version of Genome Assembly of Janthinobacterium lividum ERGS5:01.</title>
        <authorList>
            <person name="Kumar R."/>
            <person name="Acharya V."/>
            <person name="Singh D."/>
        </authorList>
    </citation>
    <scope>NUCLEOTIDE SEQUENCE [LARGE SCALE GENOMIC DNA]</scope>
    <source>
        <strain evidence="8 9">ERGS5:01</strain>
    </source>
</reference>
<dbReference type="InterPro" id="IPR029044">
    <property type="entry name" value="Nucleotide-diphossugar_trans"/>
</dbReference>
<feature type="site" description="Positions MEP for the nucleophilic attack" evidence="7">
    <location>
        <position position="169"/>
    </location>
</feature>
<dbReference type="Proteomes" id="UP000092634">
    <property type="component" value="Unassembled WGS sequence"/>
</dbReference>
<dbReference type="SUPFAM" id="SSF53448">
    <property type="entry name" value="Nucleotide-diphospho-sugar transferases"/>
    <property type="match status" value="1"/>
</dbReference>
<evidence type="ECO:0000256" key="7">
    <source>
        <dbReference type="HAMAP-Rule" id="MF_00108"/>
    </source>
</evidence>
<dbReference type="Pfam" id="PF01128">
    <property type="entry name" value="IspD"/>
    <property type="match status" value="1"/>
</dbReference>
<dbReference type="PANTHER" id="PTHR32125">
    <property type="entry name" value="2-C-METHYL-D-ERYTHRITOL 4-PHOSPHATE CYTIDYLYLTRANSFERASE, CHLOROPLASTIC"/>
    <property type="match status" value="1"/>
</dbReference>
<gene>
    <name evidence="7" type="primary">ispD</name>
    <name evidence="8" type="ORF">BA896_017045</name>
</gene>
<dbReference type="CDD" id="cd02516">
    <property type="entry name" value="CDP-ME_synthetase"/>
    <property type="match status" value="1"/>
</dbReference>
<sequence length="247" mass="25837">MPAVPNRPRYFALIPAAGVGARMQAGSPKQYLPIAGKPMLRHAVDAFLASALIAHTYIVVSADDGQIDGLLPDQGAEHGVTVLRCGGATRMDTILNALQALHACIDAHDQVLVHDAARPGLTPALIAKLINEVGAHPAGGLLALPVVDTVKRAGADTGGASMSAQTVPRDGLWLAQTPQMFSYALLHQALSQAPDPHAITDDASAVEALGLAPMLVEGHPRNLKVTLPRDIHTAELYLAHSSPIPEF</sequence>
<evidence type="ECO:0000313" key="9">
    <source>
        <dbReference type="Proteomes" id="UP000092634"/>
    </source>
</evidence>
<dbReference type="PANTHER" id="PTHR32125:SF4">
    <property type="entry name" value="2-C-METHYL-D-ERYTHRITOL 4-PHOSPHATE CYTIDYLYLTRANSFERASE, CHLOROPLASTIC"/>
    <property type="match status" value="1"/>
</dbReference>
<dbReference type="PROSITE" id="PS01295">
    <property type="entry name" value="ISPD"/>
    <property type="match status" value="1"/>
</dbReference>
<protein>
    <recommendedName>
        <fullName evidence="7">2-C-methyl-D-erythritol 4-phosphate cytidylyltransferase</fullName>
        <ecNumber evidence="7">2.7.7.60</ecNumber>
    </recommendedName>
    <alternativeName>
        <fullName evidence="7">4-diphosphocytidyl-2C-methyl-D-erythritol synthase</fullName>
    </alternativeName>
    <alternativeName>
        <fullName evidence="7">MEP cytidylyltransferase</fullName>
        <shortName evidence="7">MCT</shortName>
    </alternativeName>
</protein>
<dbReference type="HAMAP" id="MF_00108">
    <property type="entry name" value="IspD"/>
    <property type="match status" value="1"/>
</dbReference>
<organism evidence="8 9">
    <name type="scientific">Janthinobacterium lividum</name>
    <dbReference type="NCBI Taxonomy" id="29581"/>
    <lineage>
        <taxon>Bacteria</taxon>
        <taxon>Pseudomonadati</taxon>
        <taxon>Pseudomonadota</taxon>
        <taxon>Betaproteobacteria</taxon>
        <taxon>Burkholderiales</taxon>
        <taxon>Oxalobacteraceae</taxon>
        <taxon>Janthinobacterium</taxon>
    </lineage>
</organism>
<dbReference type="Gene3D" id="3.90.550.10">
    <property type="entry name" value="Spore Coat Polysaccharide Biosynthesis Protein SpsA, Chain A"/>
    <property type="match status" value="1"/>
</dbReference>
<proteinExistence type="inferred from homology"/>
<name>A0A1E8PP99_9BURK</name>
<comment type="catalytic activity">
    <reaction evidence="1 7">
        <text>2-C-methyl-D-erythritol 4-phosphate + CTP + H(+) = 4-CDP-2-C-methyl-D-erythritol + diphosphate</text>
        <dbReference type="Rhea" id="RHEA:13429"/>
        <dbReference type="ChEBI" id="CHEBI:15378"/>
        <dbReference type="ChEBI" id="CHEBI:33019"/>
        <dbReference type="ChEBI" id="CHEBI:37563"/>
        <dbReference type="ChEBI" id="CHEBI:57823"/>
        <dbReference type="ChEBI" id="CHEBI:58262"/>
        <dbReference type="EC" id="2.7.7.60"/>
    </reaction>
</comment>
<dbReference type="EC" id="2.7.7.60" evidence="7"/>
<dbReference type="EMBL" id="MAQB02000006">
    <property type="protein sequence ID" value="OFJ47449.1"/>
    <property type="molecule type" value="Genomic_DNA"/>
</dbReference>
<dbReference type="InterPro" id="IPR001228">
    <property type="entry name" value="IspD"/>
</dbReference>
<dbReference type="UniPathway" id="UPA00056">
    <property type="reaction ID" value="UER00093"/>
</dbReference>
<evidence type="ECO:0000256" key="2">
    <source>
        <dbReference type="ARBA" id="ARBA00004787"/>
    </source>
</evidence>
<keyword evidence="4 7" id="KW-0808">Transferase</keyword>
<comment type="function">
    <text evidence="7">Catalyzes the formation of 4-diphosphocytidyl-2-C-methyl-D-erythritol from CTP and 2-C-methyl-D-erythritol 4-phosphate (MEP).</text>
</comment>
<dbReference type="InterPro" id="IPR034683">
    <property type="entry name" value="IspD/TarI"/>
</dbReference>
<dbReference type="GO" id="GO:0019288">
    <property type="term" value="P:isopentenyl diphosphate biosynthetic process, methylerythritol 4-phosphate pathway"/>
    <property type="evidence" value="ECO:0007669"/>
    <property type="project" value="UniProtKB-UniRule"/>
</dbReference>
<comment type="caution">
    <text evidence="8">The sequence shown here is derived from an EMBL/GenBank/DDBJ whole genome shotgun (WGS) entry which is preliminary data.</text>
</comment>
<dbReference type="GO" id="GO:0050518">
    <property type="term" value="F:2-C-methyl-D-erythritol 4-phosphate cytidylyltransferase activity"/>
    <property type="evidence" value="ECO:0007669"/>
    <property type="project" value="UniProtKB-UniRule"/>
</dbReference>
<dbReference type="FunFam" id="3.90.550.10:FF:000003">
    <property type="entry name" value="2-C-methyl-D-erythritol 4-phosphate cytidylyltransferase"/>
    <property type="match status" value="1"/>
</dbReference>
<evidence type="ECO:0000256" key="1">
    <source>
        <dbReference type="ARBA" id="ARBA00001282"/>
    </source>
</evidence>
<evidence type="ECO:0000256" key="3">
    <source>
        <dbReference type="ARBA" id="ARBA00009789"/>
    </source>
</evidence>
<comment type="similarity">
    <text evidence="3 7">Belongs to the IspD/TarI cytidylyltransferase family. IspD subfamily.</text>
</comment>
<evidence type="ECO:0000256" key="6">
    <source>
        <dbReference type="ARBA" id="ARBA00023229"/>
    </source>
</evidence>
<dbReference type="NCBIfam" id="TIGR00453">
    <property type="entry name" value="ispD"/>
    <property type="match status" value="1"/>
</dbReference>
<feature type="site" description="Transition state stabilizer" evidence="7">
    <location>
        <position position="29"/>
    </location>
</feature>
<keyword evidence="6 7" id="KW-0414">Isoprene biosynthesis</keyword>
<feature type="site" description="Transition state stabilizer" evidence="7">
    <location>
        <position position="22"/>
    </location>
</feature>
<evidence type="ECO:0000256" key="5">
    <source>
        <dbReference type="ARBA" id="ARBA00022695"/>
    </source>
</evidence>
<feature type="site" description="Positions MEP for the nucleophilic attack" evidence="7">
    <location>
        <position position="224"/>
    </location>
</feature>
<dbReference type="InterPro" id="IPR050088">
    <property type="entry name" value="IspD/TarI_cytidylyltransf_bact"/>
</dbReference>
<evidence type="ECO:0000256" key="4">
    <source>
        <dbReference type="ARBA" id="ARBA00022679"/>
    </source>
</evidence>
<comment type="pathway">
    <text evidence="2 7">Isoprenoid biosynthesis; isopentenyl diphosphate biosynthesis via DXP pathway; isopentenyl diphosphate from 1-deoxy-D-xylulose 5-phosphate: step 2/6.</text>
</comment>